<feature type="domain" description="Methyltransferase small" evidence="1">
    <location>
        <begin position="26"/>
        <end position="139"/>
    </location>
</feature>
<protein>
    <submittedName>
        <fullName evidence="2">tRNA1(Val) A37 N6-methylase TrmN6</fullName>
    </submittedName>
</protein>
<dbReference type="EMBL" id="SLUK01000001">
    <property type="protein sequence ID" value="TCL45480.1"/>
    <property type="molecule type" value="Genomic_DNA"/>
</dbReference>
<dbReference type="Pfam" id="PF05175">
    <property type="entry name" value="MTS"/>
    <property type="match status" value="1"/>
</dbReference>
<dbReference type="CDD" id="cd02440">
    <property type="entry name" value="AdoMet_MTases"/>
    <property type="match status" value="1"/>
</dbReference>
<organism evidence="2 3">
    <name type="scientific">Harryflintia acetispora</name>
    <dbReference type="NCBI Taxonomy" id="1849041"/>
    <lineage>
        <taxon>Bacteria</taxon>
        <taxon>Bacillati</taxon>
        <taxon>Bacillota</taxon>
        <taxon>Clostridia</taxon>
        <taxon>Eubacteriales</taxon>
        <taxon>Oscillospiraceae</taxon>
        <taxon>Harryflintia</taxon>
    </lineage>
</organism>
<dbReference type="InterPro" id="IPR029063">
    <property type="entry name" value="SAM-dependent_MTases_sf"/>
</dbReference>
<gene>
    <name evidence="2" type="ORF">EDD78_101463</name>
</gene>
<name>A0A9X8ULL9_9FIRM</name>
<evidence type="ECO:0000313" key="2">
    <source>
        <dbReference type="EMBL" id="TCL45480.1"/>
    </source>
</evidence>
<dbReference type="SUPFAM" id="SSF53335">
    <property type="entry name" value="S-adenosyl-L-methionine-dependent methyltransferases"/>
    <property type="match status" value="1"/>
</dbReference>
<dbReference type="InterPro" id="IPR007848">
    <property type="entry name" value="Small_mtfrase_dom"/>
</dbReference>
<dbReference type="GO" id="GO:0008168">
    <property type="term" value="F:methyltransferase activity"/>
    <property type="evidence" value="ECO:0007669"/>
    <property type="project" value="InterPro"/>
</dbReference>
<accession>A0A9X8ULL9</accession>
<reference evidence="2 3" key="1">
    <citation type="submission" date="2019-03" db="EMBL/GenBank/DDBJ databases">
        <title>Genomic Encyclopedia of Type Strains, Phase IV (KMG-IV): sequencing the most valuable type-strain genomes for metagenomic binning, comparative biology and taxonomic classification.</title>
        <authorList>
            <person name="Goeker M."/>
        </authorList>
    </citation>
    <scope>NUCLEOTIDE SEQUENCE [LARGE SCALE GENOMIC DNA]</scope>
    <source>
        <strain evidence="2 3">DSM 100433</strain>
    </source>
</reference>
<dbReference type="RefSeq" id="WP_132083804.1">
    <property type="nucleotide sequence ID" value="NZ_SLUK01000001.1"/>
</dbReference>
<dbReference type="AlphaFoldDB" id="A0A9X8ULL9"/>
<dbReference type="PANTHER" id="PTHR47739:SF1">
    <property type="entry name" value="TRNA1(VAL) (ADENINE(37)-N6)-METHYLTRANSFERASE"/>
    <property type="match status" value="1"/>
</dbReference>
<dbReference type="InterPro" id="IPR050210">
    <property type="entry name" value="tRNA_Adenine-N(6)_MTase"/>
</dbReference>
<dbReference type="PANTHER" id="PTHR47739">
    <property type="entry name" value="TRNA1(VAL) (ADENINE(37)-N6)-METHYLTRANSFERASE"/>
    <property type="match status" value="1"/>
</dbReference>
<evidence type="ECO:0000259" key="1">
    <source>
        <dbReference type="Pfam" id="PF05175"/>
    </source>
</evidence>
<proteinExistence type="predicted"/>
<evidence type="ECO:0000313" key="3">
    <source>
        <dbReference type="Proteomes" id="UP000294682"/>
    </source>
</evidence>
<dbReference type="Gene3D" id="3.40.50.150">
    <property type="entry name" value="Vaccinia Virus protein VP39"/>
    <property type="match status" value="1"/>
</dbReference>
<dbReference type="Proteomes" id="UP000294682">
    <property type="component" value="Unassembled WGS sequence"/>
</dbReference>
<keyword evidence="3" id="KW-1185">Reference proteome</keyword>
<comment type="caution">
    <text evidence="2">The sequence shown here is derived from an EMBL/GenBank/DDBJ whole genome shotgun (WGS) entry which is preliminary data.</text>
</comment>
<sequence>MEGPESLGGGVKIYVSRAHRFGTDGFLLSDFCAAGKGEVAADLCSGCGIVALLWYRRRERAPARCHCVEVQPEAAALLERSAGESGLQGEILPLCRDLRALTREDIPSASCDLVSCNPPYKAAGRGIESAREHALKARHEALCTLTDVCTCAARILKVGGRLCLCQRPERLPEVFAAMQEAGIEPKRMRLVQKRGNTPPWLVLIEGRRGGRPFLKVEAPLLIQDGQGGFSAELRQIYGWEGKIDG</sequence>